<evidence type="ECO:0000313" key="8">
    <source>
        <dbReference type="EMBL" id="CCH62464.1"/>
    </source>
</evidence>
<evidence type="ECO:0000256" key="6">
    <source>
        <dbReference type="SAM" id="MobiDB-lite"/>
    </source>
</evidence>
<evidence type="ECO:0000256" key="4">
    <source>
        <dbReference type="ARBA" id="ARBA00022989"/>
    </source>
</evidence>
<dbReference type="OMA" id="KISHHHI"/>
<feature type="transmembrane region" description="Helical" evidence="7">
    <location>
        <begin position="382"/>
        <end position="403"/>
    </location>
</feature>
<comment type="subcellular location">
    <subcellularLocation>
        <location evidence="1">Membrane</location>
        <topology evidence="1">Multi-pass membrane protein</topology>
    </subcellularLocation>
</comment>
<dbReference type="RefSeq" id="XP_004181983.1">
    <property type="nucleotide sequence ID" value="XM_004181935.1"/>
</dbReference>
<comment type="similarity">
    <text evidence="2">Belongs to the multi antimicrobial extrusion (MATE) (TC 2.A.66.1) family.</text>
</comment>
<dbReference type="OrthoDB" id="2126698at2759"/>
<dbReference type="KEGG" id="tbl:TBLA_0H01770"/>
<dbReference type="InterPro" id="IPR002528">
    <property type="entry name" value="MATE_fam"/>
</dbReference>
<protein>
    <submittedName>
        <fullName evidence="8">Uncharacterized protein</fullName>
    </submittedName>
</protein>
<feature type="transmembrane region" description="Helical" evidence="7">
    <location>
        <begin position="240"/>
        <end position="260"/>
    </location>
</feature>
<dbReference type="Pfam" id="PF01554">
    <property type="entry name" value="MatE"/>
    <property type="match status" value="2"/>
</dbReference>
<dbReference type="InParanoid" id="I2H7W2"/>
<keyword evidence="3 7" id="KW-0812">Transmembrane</keyword>
<proteinExistence type="inferred from homology"/>
<feature type="transmembrane region" description="Helical" evidence="7">
    <location>
        <begin position="315"/>
        <end position="333"/>
    </location>
</feature>
<feature type="transmembrane region" description="Helical" evidence="7">
    <location>
        <begin position="409"/>
        <end position="435"/>
    </location>
</feature>
<evidence type="ECO:0000256" key="1">
    <source>
        <dbReference type="ARBA" id="ARBA00004141"/>
    </source>
</evidence>
<dbReference type="GO" id="GO:1990961">
    <property type="term" value="P:xenobiotic detoxification by transmembrane export across the plasma membrane"/>
    <property type="evidence" value="ECO:0007669"/>
    <property type="project" value="InterPro"/>
</dbReference>
<dbReference type="GeneID" id="14497621"/>
<evidence type="ECO:0000313" key="9">
    <source>
        <dbReference type="Proteomes" id="UP000002866"/>
    </source>
</evidence>
<evidence type="ECO:0000256" key="7">
    <source>
        <dbReference type="SAM" id="Phobius"/>
    </source>
</evidence>
<dbReference type="STRING" id="1071380.I2H7W2"/>
<evidence type="ECO:0000256" key="3">
    <source>
        <dbReference type="ARBA" id="ARBA00022692"/>
    </source>
</evidence>
<dbReference type="Proteomes" id="UP000002866">
    <property type="component" value="Chromosome 8"/>
</dbReference>
<dbReference type="HOGENOM" id="CLU_012893_1_2_1"/>
<dbReference type="FunCoup" id="I2H7W2">
    <property type="interactions" value="142"/>
</dbReference>
<dbReference type="CDD" id="cd13132">
    <property type="entry name" value="MATE_eukaryotic"/>
    <property type="match status" value="1"/>
</dbReference>
<name>I2H7W2_HENB6</name>
<feature type="compositionally biased region" description="Acidic residues" evidence="6">
    <location>
        <begin position="673"/>
        <end position="693"/>
    </location>
</feature>
<dbReference type="GO" id="GO:0015297">
    <property type="term" value="F:antiporter activity"/>
    <property type="evidence" value="ECO:0007669"/>
    <property type="project" value="InterPro"/>
</dbReference>
<dbReference type="GO" id="GO:0016020">
    <property type="term" value="C:membrane"/>
    <property type="evidence" value="ECO:0007669"/>
    <property type="project" value="UniProtKB-SubCell"/>
</dbReference>
<dbReference type="PANTHER" id="PTHR11206">
    <property type="entry name" value="MULTIDRUG RESISTANCE PROTEIN"/>
    <property type="match status" value="1"/>
</dbReference>
<dbReference type="AlphaFoldDB" id="I2H7W2"/>
<feature type="region of interest" description="Disordered" evidence="6">
    <location>
        <begin position="178"/>
        <end position="197"/>
    </location>
</feature>
<dbReference type="eggNOG" id="KOG1347">
    <property type="taxonomic scope" value="Eukaryota"/>
</dbReference>
<feature type="transmembrane region" description="Helical" evidence="7">
    <location>
        <begin position="494"/>
        <end position="515"/>
    </location>
</feature>
<gene>
    <name evidence="8" type="primary">TBLA0H01770</name>
    <name evidence="8" type="ORF">TBLA_0H01770</name>
</gene>
<evidence type="ECO:0000256" key="2">
    <source>
        <dbReference type="ARBA" id="ARBA00010199"/>
    </source>
</evidence>
<keyword evidence="4 7" id="KW-1133">Transmembrane helix</keyword>
<dbReference type="InterPro" id="IPR045069">
    <property type="entry name" value="MATE_euk"/>
</dbReference>
<keyword evidence="5 7" id="KW-0472">Membrane</keyword>
<dbReference type="NCBIfam" id="TIGR00797">
    <property type="entry name" value="matE"/>
    <property type="match status" value="1"/>
</dbReference>
<reference evidence="8 9" key="1">
    <citation type="journal article" date="2011" name="Proc. Natl. Acad. Sci. U.S.A.">
        <title>Evolutionary erosion of yeast sex chromosomes by mating-type switching accidents.</title>
        <authorList>
            <person name="Gordon J.L."/>
            <person name="Armisen D."/>
            <person name="Proux-Wera E."/>
            <person name="Oheigeartaigh S.S."/>
            <person name="Byrne K.P."/>
            <person name="Wolfe K.H."/>
        </authorList>
    </citation>
    <scope>NUCLEOTIDE SEQUENCE [LARGE SCALE GENOMIC DNA]</scope>
    <source>
        <strain evidence="9">ATCC 34711 / CBS 6284 / DSM 70876 / NBRC 10599 / NRRL Y-10934 / UCD 77-7</strain>
    </source>
</reference>
<sequence length="702" mass="78605">MAEFLARTLSEVHPTLRTNGMGIANTHRRISVGFYFPNKKNPLVRKYRNKRRRTADQRSFFSLGDDFGSSIHTSNPYIDDIVENDEYVYDADEAVAGELSRTVSLPSRVSETHELSPPEVDWILQEHERKYSSAYASDIEDEPTEFTGIAPLGNDDEQMDYNEFMHRLRMQIPETYGSTSNSAIQGEHMPHRKRRPSFASISARGSITTVFESRDAVHAADYERETTFEKESKIIASYSFPLIFTFLLEQIFPMVCSLTVGHIGKTELAAVSLASMTSNITLAIFAGIATSLDTLCPQAYGAGRFYSVGIHLQRCILLSFVIYIPFGFFWWYSETCLSIVVPEKELIALTSKFLRVLILGAPAYILFENLKRFLQCQGIFDAGIYVLAICAPTNVILSYTLVWNKNIGIGFLGAAVAVVINFWMMFILLLLYTIFVNGKKCWGGFSKKALTHWKDLWHLALSGIIMLEAEELSYELLTLFSSYFGVSYLAAQSAMSTTAALLYMVPFAIGISTSTRIANFVGAKKPNSANISGRVGLLYSLFAGLFNCFFLILGRDFIAGIFTKDEEVKALIIKVLPLVGIVQNFDALNAVAGSCLRGQGMQALGSIVNLVAYYLFAIPLSLVLGWGFDLKLYGLWISIGCGMFAIGFIEAYYVMFPDWEHILNYAEILKETEDDESEDLEEDFSSDSDDNIEPTENTHLLR</sequence>
<accession>I2H7W2</accession>
<feature type="transmembrane region" description="Helical" evidence="7">
    <location>
        <begin position="353"/>
        <end position="370"/>
    </location>
</feature>
<feature type="transmembrane region" description="Helical" evidence="7">
    <location>
        <begin position="633"/>
        <end position="655"/>
    </location>
</feature>
<feature type="region of interest" description="Disordered" evidence="6">
    <location>
        <begin position="673"/>
        <end position="702"/>
    </location>
</feature>
<feature type="transmembrane region" description="Helical" evidence="7">
    <location>
        <begin position="603"/>
        <end position="627"/>
    </location>
</feature>
<dbReference type="GO" id="GO:0042910">
    <property type="term" value="F:xenobiotic transmembrane transporter activity"/>
    <property type="evidence" value="ECO:0007669"/>
    <property type="project" value="InterPro"/>
</dbReference>
<organism evidence="8 9">
    <name type="scientific">Henningerozyma blattae (strain ATCC 34711 / CBS 6284 / DSM 70876 / NBRC 10599 / NRRL Y-10934 / UCD 77-7)</name>
    <name type="common">Yeast</name>
    <name type="synonym">Tetrapisispora blattae</name>
    <dbReference type="NCBI Taxonomy" id="1071380"/>
    <lineage>
        <taxon>Eukaryota</taxon>
        <taxon>Fungi</taxon>
        <taxon>Dikarya</taxon>
        <taxon>Ascomycota</taxon>
        <taxon>Saccharomycotina</taxon>
        <taxon>Saccharomycetes</taxon>
        <taxon>Saccharomycetales</taxon>
        <taxon>Saccharomycetaceae</taxon>
        <taxon>Henningerozyma</taxon>
    </lineage>
</organism>
<dbReference type="EMBL" id="HE806323">
    <property type="protein sequence ID" value="CCH62464.1"/>
    <property type="molecule type" value="Genomic_DNA"/>
</dbReference>
<feature type="transmembrane region" description="Helical" evidence="7">
    <location>
        <begin position="536"/>
        <end position="558"/>
    </location>
</feature>
<keyword evidence="9" id="KW-1185">Reference proteome</keyword>
<evidence type="ECO:0000256" key="5">
    <source>
        <dbReference type="ARBA" id="ARBA00023136"/>
    </source>
</evidence>